<evidence type="ECO:0000313" key="2">
    <source>
        <dbReference type="EMBL" id="CAE0755659.1"/>
    </source>
</evidence>
<dbReference type="AlphaFoldDB" id="A0A7S4B697"/>
<dbReference type="InterPro" id="IPR021325">
    <property type="entry name" value="CCB2/CCB4"/>
</dbReference>
<name>A0A7S4B697_CHRCT</name>
<feature type="chain" id="PRO_5030724551" evidence="1">
    <location>
        <begin position="28"/>
        <end position="346"/>
    </location>
</feature>
<sequence>MAFRRVESQMVMAVQLALLCVARLSDACMTRMLAAGMPTTARVCTATQPMAFRRVHSALENNVDGKHMVRTQDALAVRGMHPAAIRGVRSRPPLCLAKPVKSSYYKRPAAALERGGGFYIPGLEGYRLRLLVGSVLSAALVANRITSPEPSVSQFVSEGLGGFSCLLLFIQVAADRAAEEDDRRELARAIATSRMEDRQQLAAQLDARVAEHAEWLARALLRLLPADVVMLLDGEALQTAGEHELPGVLLRFGRFEPTQQPAVLEILKAMNSNKEQDVQYLSEINSKRDTTLGLPSNTGSAVMVCCGGQKFLVICSQRSDAFTEKHLRYARSLARSMQLKFDQTSE</sequence>
<keyword evidence="1" id="KW-0732">Signal</keyword>
<protein>
    <submittedName>
        <fullName evidence="2">Uncharacterized protein</fullName>
    </submittedName>
</protein>
<dbReference type="Pfam" id="PF11152">
    <property type="entry name" value="CCB2_CCB4"/>
    <property type="match status" value="1"/>
</dbReference>
<gene>
    <name evidence="2" type="ORF">PCAR00345_LOCUS8247</name>
</gene>
<accession>A0A7S4B697</accession>
<evidence type="ECO:0000256" key="1">
    <source>
        <dbReference type="SAM" id="SignalP"/>
    </source>
</evidence>
<reference evidence="2" key="1">
    <citation type="submission" date="2021-01" db="EMBL/GenBank/DDBJ databases">
        <authorList>
            <person name="Corre E."/>
            <person name="Pelletier E."/>
            <person name="Niang G."/>
            <person name="Scheremetjew M."/>
            <person name="Finn R."/>
            <person name="Kale V."/>
            <person name="Holt S."/>
            <person name="Cochrane G."/>
            <person name="Meng A."/>
            <person name="Brown T."/>
            <person name="Cohen L."/>
        </authorList>
    </citation>
    <scope>NUCLEOTIDE SEQUENCE</scope>
    <source>
        <strain evidence="2">CCMP645</strain>
    </source>
</reference>
<organism evidence="2">
    <name type="scientific">Chrysotila carterae</name>
    <name type="common">Marine alga</name>
    <name type="synonym">Syracosphaera carterae</name>
    <dbReference type="NCBI Taxonomy" id="13221"/>
    <lineage>
        <taxon>Eukaryota</taxon>
        <taxon>Haptista</taxon>
        <taxon>Haptophyta</taxon>
        <taxon>Prymnesiophyceae</taxon>
        <taxon>Isochrysidales</taxon>
        <taxon>Isochrysidaceae</taxon>
        <taxon>Chrysotila</taxon>
    </lineage>
</organism>
<proteinExistence type="predicted"/>
<feature type="signal peptide" evidence="1">
    <location>
        <begin position="1"/>
        <end position="27"/>
    </location>
</feature>
<dbReference type="EMBL" id="HBIZ01013582">
    <property type="protein sequence ID" value="CAE0755659.1"/>
    <property type="molecule type" value="Transcribed_RNA"/>
</dbReference>